<feature type="signal peptide" evidence="2">
    <location>
        <begin position="1"/>
        <end position="24"/>
    </location>
</feature>
<evidence type="ECO:0000256" key="1">
    <source>
        <dbReference type="ARBA" id="ARBA00023002"/>
    </source>
</evidence>
<feature type="chain" id="PRO_5002307874" evidence="2">
    <location>
        <begin position="25"/>
        <end position="235"/>
    </location>
</feature>
<comment type="caution">
    <text evidence="4">The sequence shown here is derived from an EMBL/GenBank/DDBJ whole genome shotgun (WGS) entry which is preliminary data.</text>
</comment>
<evidence type="ECO:0000259" key="3">
    <source>
        <dbReference type="Pfam" id="PF03807"/>
    </source>
</evidence>
<dbReference type="InterPro" id="IPR051267">
    <property type="entry name" value="STEAP_metalloreductase"/>
</dbReference>
<evidence type="ECO:0000313" key="5">
    <source>
        <dbReference type="Proteomes" id="UP000032679"/>
    </source>
</evidence>
<dbReference type="PANTHER" id="PTHR14239">
    <property type="entry name" value="DUDULIN-RELATED"/>
    <property type="match status" value="1"/>
</dbReference>
<dbReference type="Proteomes" id="UP000032679">
    <property type="component" value="Unassembled WGS sequence"/>
</dbReference>
<dbReference type="Gene3D" id="3.40.50.720">
    <property type="entry name" value="NAD(P)-binding Rossmann-like Domain"/>
    <property type="match status" value="1"/>
</dbReference>
<dbReference type="EMBL" id="BALE01000003">
    <property type="protein sequence ID" value="GAN52889.1"/>
    <property type="molecule type" value="Genomic_DNA"/>
</dbReference>
<sequence>MRGFTRRAVCAAALGAAFLPGAHAADGMRIGIIGAGHVGTTLGRLWAQAGDHVMLSAKDLSDAQAAASSLGPNASAGTTAQAAAFGDVVVLAVPYGAIPLLGPALNPAVAGKTVLDATNPYPFRDGAIAGVAGRDGAGITTQRYFPSAHVVRAFNSIDMSSVEGQAHRAAPLLAVPVAGDDPASVQTVERLVRDAGFEPVRAGGLRDAMQFQPGHIGFELEDDAVSLRRDLHLNP</sequence>
<keyword evidence="5" id="KW-1185">Reference proteome</keyword>
<dbReference type="InterPro" id="IPR028939">
    <property type="entry name" value="P5C_Rdtase_cat_N"/>
</dbReference>
<name>A0A0D6MGX5_9PROT</name>
<dbReference type="GO" id="GO:0016491">
    <property type="term" value="F:oxidoreductase activity"/>
    <property type="evidence" value="ECO:0007669"/>
    <property type="project" value="UniProtKB-KW"/>
</dbReference>
<accession>A0A0D6MGX5</accession>
<organism evidence="4 5">
    <name type="scientific">Tanticharoenia sakaeratensis NBRC 103193</name>
    <dbReference type="NCBI Taxonomy" id="1231623"/>
    <lineage>
        <taxon>Bacteria</taxon>
        <taxon>Pseudomonadati</taxon>
        <taxon>Pseudomonadota</taxon>
        <taxon>Alphaproteobacteria</taxon>
        <taxon>Acetobacterales</taxon>
        <taxon>Acetobacteraceae</taxon>
        <taxon>Tanticharoenia</taxon>
    </lineage>
</organism>
<reference evidence="4 5" key="1">
    <citation type="submission" date="2012-10" db="EMBL/GenBank/DDBJ databases">
        <title>Genome sequencing of Tanticharoenia sakaeratensis NBRC 103193.</title>
        <authorList>
            <person name="Azuma Y."/>
            <person name="Hadano H."/>
            <person name="Hirakawa H."/>
            <person name="Matsushita K."/>
        </authorList>
    </citation>
    <scope>NUCLEOTIDE SEQUENCE [LARGE SCALE GENOMIC DNA]</scope>
    <source>
        <strain evidence="4 5">NBRC 103193</strain>
    </source>
</reference>
<dbReference type="PANTHER" id="PTHR14239:SF10">
    <property type="entry name" value="REDUCTASE"/>
    <property type="match status" value="1"/>
</dbReference>
<dbReference type="SUPFAM" id="SSF51735">
    <property type="entry name" value="NAD(P)-binding Rossmann-fold domains"/>
    <property type="match status" value="1"/>
</dbReference>
<keyword evidence="1" id="KW-0560">Oxidoreductase</keyword>
<feature type="domain" description="Pyrroline-5-carboxylate reductase catalytic N-terminal" evidence="3">
    <location>
        <begin position="29"/>
        <end position="120"/>
    </location>
</feature>
<proteinExistence type="predicted"/>
<dbReference type="OrthoDB" id="7557417at2"/>
<dbReference type="AlphaFoldDB" id="A0A0D6MGX5"/>
<evidence type="ECO:0000256" key="2">
    <source>
        <dbReference type="SAM" id="SignalP"/>
    </source>
</evidence>
<dbReference type="Pfam" id="PF03807">
    <property type="entry name" value="F420_oxidored"/>
    <property type="match status" value="1"/>
</dbReference>
<dbReference type="RefSeq" id="WP_048846285.1">
    <property type="nucleotide sequence ID" value="NZ_BALE01000003.1"/>
</dbReference>
<gene>
    <name evidence="4" type="ORF">Tasa_003_067</name>
</gene>
<dbReference type="InterPro" id="IPR036291">
    <property type="entry name" value="NAD(P)-bd_dom_sf"/>
</dbReference>
<protein>
    <submittedName>
        <fullName evidence="4">Oxidoreductase</fullName>
    </submittedName>
</protein>
<dbReference type="STRING" id="1231623.Tasa_003_067"/>
<evidence type="ECO:0000313" key="4">
    <source>
        <dbReference type="EMBL" id="GAN52889.1"/>
    </source>
</evidence>
<keyword evidence="2" id="KW-0732">Signal</keyword>